<dbReference type="OrthoDB" id="4772408at2"/>
<dbReference type="EMBL" id="LR134473">
    <property type="protein sequence ID" value="VEI02245.1"/>
    <property type="molecule type" value="Genomic_DNA"/>
</dbReference>
<accession>A0A3Q9UPV5</accession>
<gene>
    <name evidence="3" type="ORF">C0Z10_07155</name>
    <name evidence="4" type="ORF">NCTC13652_00416</name>
</gene>
<dbReference type="STRING" id="1122997.GCA_000425285_01360"/>
<dbReference type="EMBL" id="CP025570">
    <property type="protein sequence ID" value="AZZ39563.1"/>
    <property type="molecule type" value="Genomic_DNA"/>
</dbReference>
<dbReference type="Pfam" id="PF22551">
    <property type="entry name" value="TY-Chap1"/>
    <property type="match status" value="1"/>
</dbReference>
<keyword evidence="5" id="KW-1185">Reference proteome</keyword>
<name>A0A3Q9UPV5_9ACTN</name>
<evidence type="ECO:0000313" key="5">
    <source>
        <dbReference type="Proteomes" id="UP000277858"/>
    </source>
</evidence>
<evidence type="ECO:0000313" key="3">
    <source>
        <dbReference type="EMBL" id="AZZ39563.1"/>
    </source>
</evidence>
<organism evidence="4 5">
    <name type="scientific">Acidipropionibacterium jensenii</name>
    <dbReference type="NCBI Taxonomy" id="1749"/>
    <lineage>
        <taxon>Bacteria</taxon>
        <taxon>Bacillati</taxon>
        <taxon>Actinomycetota</taxon>
        <taxon>Actinomycetes</taxon>
        <taxon>Propionibacteriales</taxon>
        <taxon>Propionibacteriaceae</taxon>
        <taxon>Acidipropionibacterium</taxon>
    </lineage>
</organism>
<evidence type="ECO:0000259" key="2">
    <source>
        <dbReference type="Pfam" id="PF22552"/>
    </source>
</evidence>
<feature type="domain" description="TY-Chap central" evidence="1">
    <location>
        <begin position="180"/>
        <end position="311"/>
    </location>
</feature>
<dbReference type="Pfam" id="PF22552">
    <property type="entry name" value="TY-Chap3"/>
    <property type="match status" value="1"/>
</dbReference>
<evidence type="ECO:0000313" key="6">
    <source>
        <dbReference type="Proteomes" id="UP000285875"/>
    </source>
</evidence>
<dbReference type="InterPro" id="IPR054343">
    <property type="entry name" value="TY-Chap_M"/>
</dbReference>
<dbReference type="KEGG" id="aji:C0Z10_07155"/>
<dbReference type="AlphaFoldDB" id="A0A3Q9UPV5"/>
<evidence type="ECO:0008006" key="7">
    <source>
        <dbReference type="Google" id="ProtNLM"/>
    </source>
</evidence>
<dbReference type="Proteomes" id="UP000285875">
    <property type="component" value="Chromosome"/>
</dbReference>
<protein>
    <recommendedName>
        <fullName evidence="7">YbjN domain-containing protein</fullName>
    </recommendedName>
</protein>
<proteinExistence type="predicted"/>
<reference evidence="6" key="1">
    <citation type="submission" date="2017-12" db="EMBL/GenBank/DDBJ databases">
        <title>Whole genome sequencing of Acidipropionibacterium jensenii strains JS279 and JS280.</title>
        <authorList>
            <person name="Deptula P."/>
            <person name="Laine P."/>
            <person name="Smolander O.-P."/>
            <person name="Paulin L."/>
            <person name="Auvinen P."/>
            <person name="Varmanen P."/>
        </authorList>
    </citation>
    <scope>NUCLEOTIDE SEQUENCE [LARGE SCALE GENOMIC DNA]</scope>
    <source>
        <strain evidence="6">JS280</strain>
    </source>
</reference>
<dbReference type="RefSeq" id="WP_028702980.1">
    <property type="nucleotide sequence ID" value="NZ_CP025570.1"/>
</dbReference>
<feature type="domain" description="TY-Chap N-terminal" evidence="2">
    <location>
        <begin position="17"/>
        <end position="145"/>
    </location>
</feature>
<evidence type="ECO:0000313" key="4">
    <source>
        <dbReference type="EMBL" id="VEI02245.1"/>
    </source>
</evidence>
<dbReference type="Gene3D" id="3.30.1460.10">
    <property type="match status" value="1"/>
</dbReference>
<dbReference type="Proteomes" id="UP000277858">
    <property type="component" value="Chromosome"/>
</dbReference>
<reference evidence="3" key="3">
    <citation type="journal article" date="2019" name="Microorganisms">
        <title>Red-Brown Pigmentation of Acidipropionibacterium jensenii Is Tied to Haemolytic Activity and cyl-Like Gene Cluster.</title>
        <authorList>
            <person name="Deptula P."/>
            <person name="Loivamaa I."/>
            <person name="Smolander O.P."/>
            <person name="Laine P."/>
            <person name="Roberts R.J."/>
            <person name="Piironen V."/>
            <person name="Paulin L."/>
            <person name="Savijoki K."/>
            <person name="Auvinen P."/>
            <person name="Varmanen P."/>
        </authorList>
    </citation>
    <scope>NUCLEOTIDE SEQUENCE</scope>
    <source>
        <strain evidence="3">JS280</strain>
    </source>
</reference>
<evidence type="ECO:0000259" key="1">
    <source>
        <dbReference type="Pfam" id="PF22551"/>
    </source>
</evidence>
<reference evidence="4 5" key="2">
    <citation type="submission" date="2018-12" db="EMBL/GenBank/DDBJ databases">
        <authorList>
            <consortium name="Pathogen Informatics"/>
        </authorList>
    </citation>
    <scope>NUCLEOTIDE SEQUENCE [LARGE SCALE GENOMIC DNA]</scope>
    <source>
        <strain evidence="4 5">NCTC13652</strain>
    </source>
</reference>
<dbReference type="InterPro" id="IPR054344">
    <property type="entry name" value="TY-Chap_N"/>
</dbReference>
<dbReference type="SUPFAM" id="SSF69635">
    <property type="entry name" value="Type III secretory system chaperone-like"/>
    <property type="match status" value="1"/>
</dbReference>
<sequence>MEEPSDFEFDLDRSTAQAWSQFTQRLAEVISVIDDGGELTIGTLSTSDDPAPFVRFTQHDPSTPAEEPMVLVEASGNASLGEEFRLTSTQLEELDTLGWQAPDADGPRPCANFWVYRSQDHCEELADLAVRTLRDVFGVQHPVFLAPDQLAEILQPDSKPLHETPNGPLTAPAVMPANRDQLDEMVAAELTEMFGHQPISDAEGDFAIRVGSTMVFIRTTPDAEELVLFSALVHDIEGRSRAVEVLNDLNVQSRYGRFALYQDRVFVTMSLMCRPFVAEHLHKGVRIMSRLADGIDDELARKLRGRTTFEDPGFGTDG</sequence>